<keyword evidence="3" id="KW-1185">Reference proteome</keyword>
<organism evidence="2 3">
    <name type="scientific">Simiduia agarivorans (strain DSM 21679 / JCM 13881 / BCRC 17597 / SA1)</name>
    <dbReference type="NCBI Taxonomy" id="1117647"/>
    <lineage>
        <taxon>Bacteria</taxon>
        <taxon>Pseudomonadati</taxon>
        <taxon>Pseudomonadota</taxon>
        <taxon>Gammaproteobacteria</taxon>
        <taxon>Cellvibrionales</taxon>
        <taxon>Cellvibrionaceae</taxon>
        <taxon>Simiduia</taxon>
    </lineage>
</organism>
<dbReference type="KEGG" id="saga:M5M_15475"/>
<dbReference type="AlphaFoldDB" id="K4L245"/>
<dbReference type="STRING" id="1117647.M5M_15475"/>
<dbReference type="eggNOG" id="ENOG5032ZR3">
    <property type="taxonomic scope" value="Bacteria"/>
</dbReference>
<dbReference type="Pfam" id="PF12048">
    <property type="entry name" value="DUF3530"/>
    <property type="match status" value="1"/>
</dbReference>
<reference evidence="2 3" key="1">
    <citation type="journal article" date="2013" name="Genome Announc.">
        <title>Complete genome sequence of Simiduia agarivorans SA1(T), a marine bacterium able to degrade a variety of polysaccharides.</title>
        <authorList>
            <person name="Lin S.Y."/>
            <person name="Shieh W.Y."/>
            <person name="Chen J.S."/>
            <person name="Tang S.L."/>
        </authorList>
    </citation>
    <scope>NUCLEOTIDE SEQUENCE [LARGE SCALE GENOMIC DNA]</scope>
    <source>
        <strain evidence="3">DSM 21679 / JCM 13881 / BCRC 17597 / SA1</strain>
    </source>
</reference>
<accession>K4L245</accession>
<proteinExistence type="predicted"/>
<gene>
    <name evidence="2" type="ordered locus">M5M_15475</name>
</gene>
<evidence type="ECO:0000313" key="3">
    <source>
        <dbReference type="Proteomes" id="UP000000466"/>
    </source>
</evidence>
<evidence type="ECO:0000313" key="2">
    <source>
        <dbReference type="EMBL" id="AFV00228.2"/>
    </source>
</evidence>
<sequence>MSLLAQSLPDDQVLWVNGQEGEVLALYIPAISAEPVGAVLLVQDQDLHSQWPQRLDGLRRYLPEFGWSTLLVSLPLPDPLPIPARPAEPVAPVTGGDSTEAESGDAQDAGADEARPETEEVFDDSAGDVADVADMQQEPAAPEPPPEPVIPAARLADERLAQAVDALHDRGQFNIVLLAEGAGAVRAARLAEAMKYDGFRALVLLDARNRLAGETGDVLAMMRESNVPVLDVWANAHQADPIESQARNHSARRAGLEIYQPLTLPAYEPGQQRLYKRVRGFMEKHARGVKVDNAEVVRSP</sequence>
<dbReference type="EMBL" id="CP003746">
    <property type="protein sequence ID" value="AFV00228.2"/>
    <property type="molecule type" value="Genomic_DNA"/>
</dbReference>
<feature type="region of interest" description="Disordered" evidence="1">
    <location>
        <begin position="83"/>
        <end position="121"/>
    </location>
</feature>
<dbReference type="InterPro" id="IPR022529">
    <property type="entry name" value="DUF3530"/>
</dbReference>
<dbReference type="HOGENOM" id="CLU_071574_0_0_6"/>
<evidence type="ECO:0000256" key="1">
    <source>
        <dbReference type="SAM" id="MobiDB-lite"/>
    </source>
</evidence>
<name>K4L245_SIMAS</name>
<protein>
    <submittedName>
        <fullName evidence="2">Uncharacterized protein</fullName>
    </submittedName>
</protein>
<dbReference type="Proteomes" id="UP000000466">
    <property type="component" value="Chromosome"/>
</dbReference>